<dbReference type="SMART" id="SM00331">
    <property type="entry name" value="PP2C_SIG"/>
    <property type="match status" value="1"/>
</dbReference>
<dbReference type="PANTHER" id="PTHR43156:SF2">
    <property type="entry name" value="STAGE II SPORULATION PROTEIN E"/>
    <property type="match status" value="1"/>
</dbReference>
<dbReference type="EMBL" id="JAANNP010000003">
    <property type="protein sequence ID" value="NHC13991.1"/>
    <property type="molecule type" value="Genomic_DNA"/>
</dbReference>
<reference evidence="4 5" key="1">
    <citation type="submission" date="2020-03" db="EMBL/GenBank/DDBJ databases">
        <title>Two novel Motilibacter sp.</title>
        <authorList>
            <person name="Liu S."/>
        </authorList>
    </citation>
    <scope>NUCLEOTIDE SEQUENCE [LARGE SCALE GENOMIC DNA]</scope>
    <source>
        <strain evidence="4 5">E257</strain>
    </source>
</reference>
<name>A0ABX0GSY0_9ACTN</name>
<proteinExistence type="predicted"/>
<protein>
    <submittedName>
        <fullName evidence="4">Serine/threonine-protein phosphatase</fullName>
    </submittedName>
</protein>
<feature type="domain" description="PPM-type phosphatase" evidence="3">
    <location>
        <begin position="121"/>
        <end position="330"/>
    </location>
</feature>
<dbReference type="SUPFAM" id="SSF81606">
    <property type="entry name" value="PP2C-like"/>
    <property type="match status" value="1"/>
</dbReference>
<dbReference type="InterPro" id="IPR036457">
    <property type="entry name" value="PPM-type-like_dom_sf"/>
</dbReference>
<dbReference type="Proteomes" id="UP000800981">
    <property type="component" value="Unassembled WGS sequence"/>
</dbReference>
<feature type="transmembrane region" description="Helical" evidence="2">
    <location>
        <begin position="67"/>
        <end position="87"/>
    </location>
</feature>
<accession>A0ABX0GSY0</accession>
<dbReference type="InterPro" id="IPR052016">
    <property type="entry name" value="Bact_Sigma-Reg"/>
</dbReference>
<evidence type="ECO:0000256" key="1">
    <source>
        <dbReference type="ARBA" id="ARBA00022801"/>
    </source>
</evidence>
<keyword evidence="5" id="KW-1185">Reference proteome</keyword>
<gene>
    <name evidence="4" type="ORF">G9H71_09380</name>
</gene>
<comment type="caution">
    <text evidence="4">The sequence shown here is derived from an EMBL/GenBank/DDBJ whole genome shotgun (WGS) entry which is preliminary data.</text>
</comment>
<keyword evidence="1" id="KW-0378">Hydrolase</keyword>
<keyword evidence="2" id="KW-0812">Transmembrane</keyword>
<dbReference type="InterPro" id="IPR001932">
    <property type="entry name" value="PPM-type_phosphatase-like_dom"/>
</dbReference>
<keyword evidence="2" id="KW-1133">Transmembrane helix</keyword>
<dbReference type="PANTHER" id="PTHR43156">
    <property type="entry name" value="STAGE II SPORULATION PROTEIN E-RELATED"/>
    <property type="match status" value="1"/>
</dbReference>
<keyword evidence="2" id="KW-0472">Membrane</keyword>
<evidence type="ECO:0000256" key="2">
    <source>
        <dbReference type="SAM" id="Phobius"/>
    </source>
</evidence>
<evidence type="ECO:0000313" key="5">
    <source>
        <dbReference type="Proteomes" id="UP000800981"/>
    </source>
</evidence>
<feature type="transmembrane region" description="Helical" evidence="2">
    <location>
        <begin position="16"/>
        <end position="33"/>
    </location>
</feature>
<evidence type="ECO:0000259" key="3">
    <source>
        <dbReference type="SMART" id="SM00331"/>
    </source>
</evidence>
<sequence>MLVVVALADIATGQRAVVLSLVVVAPLLAASLLGPLLTAGYAFAALVVGAVLGAASELYVERRLGDQLVRLLTIALGGVLAVATAYARVRREERLARVLRVAAVAQQAILPAVPEQIGPLRLAASYDSAAQEAAIGGDLYAAVPSPFGVRLLIGDVRGKGLDAVRLASAVVGAFRERAHDRSELAELVRDLDRAVIRAAGDEDFVTAAVAQVSGGELLLVNAGHVPPLLVRAGVAAALAPTSASSPLGLGVSARPVPVALEPGDRLLLYTDGITEARRPTDRSFFPLDRVVVPCLGSGTLPDALQSLRAAVTEWVGGTLQDDVALLAVEYAPGDG</sequence>
<dbReference type="Gene3D" id="3.60.40.10">
    <property type="entry name" value="PPM-type phosphatase domain"/>
    <property type="match status" value="1"/>
</dbReference>
<organism evidence="4 5">
    <name type="scientific">Motilibacter deserti</name>
    <dbReference type="NCBI Taxonomy" id="2714956"/>
    <lineage>
        <taxon>Bacteria</taxon>
        <taxon>Bacillati</taxon>
        <taxon>Actinomycetota</taxon>
        <taxon>Actinomycetes</taxon>
        <taxon>Motilibacterales</taxon>
        <taxon>Motilibacteraceae</taxon>
        <taxon>Motilibacter</taxon>
    </lineage>
</organism>
<evidence type="ECO:0000313" key="4">
    <source>
        <dbReference type="EMBL" id="NHC13991.1"/>
    </source>
</evidence>
<dbReference type="Pfam" id="PF07228">
    <property type="entry name" value="SpoIIE"/>
    <property type="match status" value="1"/>
</dbReference>
<feature type="transmembrane region" description="Helical" evidence="2">
    <location>
        <begin position="39"/>
        <end position="60"/>
    </location>
</feature>